<evidence type="ECO:0000313" key="9">
    <source>
        <dbReference type="Proteomes" id="UP000704068"/>
    </source>
</evidence>
<dbReference type="PANTHER" id="PTHR30008">
    <property type="entry name" value="EXODEOXYRIBONUCLEASE 7 LARGE SUBUNIT"/>
    <property type="match status" value="1"/>
</dbReference>
<name>A0A929RVH5_9BACT</name>
<dbReference type="CDD" id="cd04489">
    <property type="entry name" value="ExoVII_LU_OBF"/>
    <property type="match status" value="1"/>
</dbReference>
<evidence type="ECO:0000313" key="8">
    <source>
        <dbReference type="EMBL" id="MBF0970010.1"/>
    </source>
</evidence>
<dbReference type="RefSeq" id="WP_303763199.1">
    <property type="nucleotide sequence ID" value="NZ_JABZGR010000005.1"/>
</dbReference>
<keyword evidence="3 5" id="KW-0378">Hydrolase</keyword>
<reference evidence="8" key="1">
    <citation type="submission" date="2020-04" db="EMBL/GenBank/DDBJ databases">
        <title>Deep metagenomics examines the oral microbiome during advanced dental caries in children, revealing novel taxa and co-occurrences with host molecules.</title>
        <authorList>
            <person name="Baker J.L."/>
            <person name="Morton J.T."/>
            <person name="Dinis M."/>
            <person name="Alvarez R."/>
            <person name="Tran N.C."/>
            <person name="Knight R."/>
            <person name="Edlund A."/>
        </authorList>
    </citation>
    <scope>NUCLEOTIDE SEQUENCE</scope>
    <source>
        <strain evidence="8">JCVI_34_bin.1</strain>
    </source>
</reference>
<gene>
    <name evidence="8" type="ORF">HXK21_03065</name>
</gene>
<dbReference type="GO" id="GO:0006308">
    <property type="term" value="P:DNA catabolic process"/>
    <property type="evidence" value="ECO:0007669"/>
    <property type="project" value="UniProtKB-UniRule"/>
</dbReference>
<dbReference type="EMBL" id="JABZGR010000005">
    <property type="protein sequence ID" value="MBF0970010.1"/>
    <property type="molecule type" value="Genomic_DNA"/>
</dbReference>
<keyword evidence="1" id="KW-0963">Cytoplasm</keyword>
<dbReference type="GO" id="GO:0003676">
    <property type="term" value="F:nucleic acid binding"/>
    <property type="evidence" value="ECO:0007669"/>
    <property type="project" value="InterPro"/>
</dbReference>
<evidence type="ECO:0000259" key="7">
    <source>
        <dbReference type="Pfam" id="PF13742"/>
    </source>
</evidence>
<evidence type="ECO:0000259" key="6">
    <source>
        <dbReference type="Pfam" id="PF02601"/>
    </source>
</evidence>
<organism evidence="8 9">
    <name type="scientific">Alloprevotella tannerae</name>
    <dbReference type="NCBI Taxonomy" id="76122"/>
    <lineage>
        <taxon>Bacteria</taxon>
        <taxon>Pseudomonadati</taxon>
        <taxon>Bacteroidota</taxon>
        <taxon>Bacteroidia</taxon>
        <taxon>Bacteroidales</taxon>
        <taxon>Prevotellaceae</taxon>
        <taxon>Alloprevotella</taxon>
    </lineage>
</organism>
<evidence type="ECO:0000256" key="5">
    <source>
        <dbReference type="RuleBase" id="RU004355"/>
    </source>
</evidence>
<evidence type="ECO:0000256" key="3">
    <source>
        <dbReference type="ARBA" id="ARBA00022801"/>
    </source>
</evidence>
<dbReference type="PANTHER" id="PTHR30008:SF0">
    <property type="entry name" value="EXODEOXYRIBONUCLEASE 7 LARGE SUBUNIT"/>
    <property type="match status" value="1"/>
</dbReference>
<dbReference type="Pfam" id="PF13742">
    <property type="entry name" value="tRNA_anti_2"/>
    <property type="match status" value="1"/>
</dbReference>
<dbReference type="GO" id="GO:0009318">
    <property type="term" value="C:exodeoxyribonuclease VII complex"/>
    <property type="evidence" value="ECO:0007669"/>
    <property type="project" value="UniProtKB-UniRule"/>
</dbReference>
<dbReference type="InterPro" id="IPR025824">
    <property type="entry name" value="OB-fold_nuc-bd_dom"/>
</dbReference>
<evidence type="ECO:0000256" key="1">
    <source>
        <dbReference type="ARBA" id="ARBA00022490"/>
    </source>
</evidence>
<evidence type="ECO:0000256" key="2">
    <source>
        <dbReference type="ARBA" id="ARBA00022722"/>
    </source>
</evidence>
<comment type="subcellular location">
    <subcellularLocation>
        <location evidence="5">Cytoplasm</location>
    </subcellularLocation>
</comment>
<comment type="caution">
    <text evidence="8">The sequence shown here is derived from an EMBL/GenBank/DDBJ whole genome shotgun (WGS) entry which is preliminary data.</text>
</comment>
<sequence>MMEHLLLSELNGLIRETIALTLESSYWIVAEINECRTAANGHCYLELIERDQNGARLTAKANAHIWSNRNQLLQAHFYKVTGRALQAGLSVLIAVEIEFHELYGYSLNITDIEPSYTIGDVVRRRNEILTRLQADGVADLNRELSLPRPAMRFAIISAQTAAGYGDFIHQLEQSGYPFKTQLFPAFMQGEKVESSIIAALERIAAEQDQWDAVIIIRGGGATSDLSSFETYDLAANVAQFPLPILVGIGHERDETILDLIAFKHFKTPTAVAAYLIDLRQQELALLADFSTALKRYATQALSWKKEELTRLSQKVLAFATGFSTREHHRLYSLQSRLHILINRQQEAHSAHLSTIKERLATATQDFLKGEKDRMLLCEKQIEYARPDRILKLGFSITRKNGVIVKHASKLQEGDIVETQLNSGSFTSIVKVKKK</sequence>
<dbReference type="Pfam" id="PF02601">
    <property type="entry name" value="Exonuc_VII_L"/>
    <property type="match status" value="1"/>
</dbReference>
<dbReference type="Proteomes" id="UP000704068">
    <property type="component" value="Unassembled WGS sequence"/>
</dbReference>
<evidence type="ECO:0000256" key="4">
    <source>
        <dbReference type="ARBA" id="ARBA00022839"/>
    </source>
</evidence>
<dbReference type="GO" id="GO:0008855">
    <property type="term" value="F:exodeoxyribonuclease VII activity"/>
    <property type="evidence" value="ECO:0007669"/>
    <property type="project" value="UniProtKB-UniRule"/>
</dbReference>
<keyword evidence="2 5" id="KW-0540">Nuclease</keyword>
<feature type="domain" description="OB-fold nucleic acid binding" evidence="7">
    <location>
        <begin position="7"/>
        <end position="113"/>
    </location>
</feature>
<keyword evidence="4 5" id="KW-0269">Exonuclease</keyword>
<dbReference type="InterPro" id="IPR020579">
    <property type="entry name" value="Exonuc_VII_lsu_C"/>
</dbReference>
<dbReference type="EC" id="3.1.11.6" evidence="5"/>
<dbReference type="GO" id="GO:0005737">
    <property type="term" value="C:cytoplasm"/>
    <property type="evidence" value="ECO:0007669"/>
    <property type="project" value="UniProtKB-SubCell"/>
</dbReference>
<feature type="domain" description="Exonuclease VII large subunit C-terminal" evidence="6">
    <location>
        <begin position="139"/>
        <end position="426"/>
    </location>
</feature>
<dbReference type="NCBIfam" id="TIGR00237">
    <property type="entry name" value="xseA"/>
    <property type="match status" value="1"/>
</dbReference>
<dbReference type="InterPro" id="IPR003753">
    <property type="entry name" value="Exonuc_VII_L"/>
</dbReference>
<accession>A0A929RVH5</accession>
<comment type="similarity">
    <text evidence="5">Belongs to the XseA family.</text>
</comment>
<proteinExistence type="inferred from homology"/>
<protein>
    <recommendedName>
        <fullName evidence="5">Exodeoxyribonuclease 7 large subunit</fullName>
        <ecNumber evidence="5">3.1.11.6</ecNumber>
    </recommendedName>
</protein>
<dbReference type="AlphaFoldDB" id="A0A929RVH5"/>
<comment type="catalytic activity">
    <reaction evidence="5">
        <text>Exonucleolytic cleavage in either 5'- to 3'- or 3'- to 5'-direction to yield nucleoside 5'-phosphates.</text>
        <dbReference type="EC" id="3.1.11.6"/>
    </reaction>
</comment>